<dbReference type="EMBL" id="JAHBOH010000002">
    <property type="protein sequence ID" value="MBT0995495.1"/>
    <property type="molecule type" value="Genomic_DNA"/>
</dbReference>
<keyword evidence="3" id="KW-1185">Reference proteome</keyword>
<dbReference type="RefSeq" id="WP_214352495.1">
    <property type="nucleotide sequence ID" value="NZ_JAHBOH010000002.1"/>
</dbReference>
<dbReference type="Proteomes" id="UP000722125">
    <property type="component" value="Unassembled WGS sequence"/>
</dbReference>
<organism evidence="2 3">
    <name type="scientific">Cellulomonas fulva</name>
    <dbReference type="NCBI Taxonomy" id="2835530"/>
    <lineage>
        <taxon>Bacteria</taxon>
        <taxon>Bacillati</taxon>
        <taxon>Actinomycetota</taxon>
        <taxon>Actinomycetes</taxon>
        <taxon>Micrococcales</taxon>
        <taxon>Cellulomonadaceae</taxon>
        <taxon>Cellulomonas</taxon>
    </lineage>
</organism>
<name>A0ABS5U292_9CELL</name>
<dbReference type="Pfam" id="PF04326">
    <property type="entry name" value="SLFN_AlbA_2"/>
    <property type="match status" value="1"/>
</dbReference>
<feature type="domain" description="Schlafen AlbA-2" evidence="1">
    <location>
        <begin position="35"/>
        <end position="162"/>
    </location>
</feature>
<proteinExistence type="predicted"/>
<gene>
    <name evidence="2" type="ORF">KIN34_14505</name>
</gene>
<dbReference type="InterPro" id="IPR038461">
    <property type="entry name" value="Schlafen_AlbA_2_dom_sf"/>
</dbReference>
<accession>A0ABS5U292</accession>
<protein>
    <submittedName>
        <fullName evidence="2">DNA binding domain-containing protein</fullName>
    </submittedName>
</protein>
<evidence type="ECO:0000313" key="3">
    <source>
        <dbReference type="Proteomes" id="UP000722125"/>
    </source>
</evidence>
<sequence length="444" mass="48581">MAATDWTPIHVALGEPRSALTFELVERAVAAQVPESDTLDWKAQVRTDEVAKQELAKDLAALANTAGGILVIGVGEEGRGTDKRFVMQPFPLMEQVEQQVRSVNVSRVRPVIQGLDVRLLPMDDKSGNGVVVVTVPPSPDAPHFVERRESTVAPWRNGSHTDVLPERQIERAYADRFARRATASANLKHLADSTRELLSHDKVWVVGVAQPRVDRGVTLNVPSRDDATTAVLDSLQLARDTVVHGAETDAPRAIQPPRSYSTPFSTIGDAMRNPRRGLRRWVIRPDSTELSRTGVATTTYAELHESGAVVLAEPCRVSSDLRDANRDDSLVHAATIENNAVATVALAAAWAARAGAVGTYALRVDVLPRKRDRTSLLRVVSNHAYGQGFVIPEVPEWTTGRTRLVPAEGELLDPQDPGDRQLIARQLAEDLEHQFGLTTLELLR</sequence>
<comment type="caution">
    <text evidence="2">The sequence shown here is derived from an EMBL/GenBank/DDBJ whole genome shotgun (WGS) entry which is preliminary data.</text>
</comment>
<dbReference type="InterPro" id="IPR007421">
    <property type="entry name" value="Schlafen_AlbA_2_dom"/>
</dbReference>
<evidence type="ECO:0000313" key="2">
    <source>
        <dbReference type="EMBL" id="MBT0995495.1"/>
    </source>
</evidence>
<reference evidence="2 3" key="1">
    <citation type="submission" date="2021-05" db="EMBL/GenBank/DDBJ databases">
        <title>Description of Cellulomonas sp. DKR-3 sp. nov.</title>
        <authorList>
            <person name="Dahal R.H."/>
            <person name="Chaudhary D.K."/>
        </authorList>
    </citation>
    <scope>NUCLEOTIDE SEQUENCE [LARGE SCALE GENOMIC DNA]</scope>
    <source>
        <strain evidence="2 3">DKR-3</strain>
    </source>
</reference>
<dbReference type="Gene3D" id="3.30.950.30">
    <property type="entry name" value="Schlafen, AAA domain"/>
    <property type="match status" value="1"/>
</dbReference>
<evidence type="ECO:0000259" key="1">
    <source>
        <dbReference type="Pfam" id="PF04326"/>
    </source>
</evidence>